<dbReference type="Pfam" id="PF13188">
    <property type="entry name" value="PAS_8"/>
    <property type="match status" value="1"/>
</dbReference>
<dbReference type="Gene3D" id="3.30.565.10">
    <property type="entry name" value="Histidine kinase-like ATPase, C-terminal domain"/>
    <property type="match status" value="1"/>
</dbReference>
<dbReference type="Gene3D" id="1.10.287.130">
    <property type="match status" value="1"/>
</dbReference>
<evidence type="ECO:0000256" key="1">
    <source>
        <dbReference type="ARBA" id="ARBA00000085"/>
    </source>
</evidence>
<dbReference type="SMART" id="SM00387">
    <property type="entry name" value="HATPase_c"/>
    <property type="match status" value="1"/>
</dbReference>
<dbReference type="SUPFAM" id="SSF47384">
    <property type="entry name" value="Homodimeric domain of signal transducing histidine kinase"/>
    <property type="match status" value="1"/>
</dbReference>
<dbReference type="EC" id="2.7.13.3" evidence="2"/>
<dbReference type="CDD" id="cd00082">
    <property type="entry name" value="HisKA"/>
    <property type="match status" value="1"/>
</dbReference>
<evidence type="ECO:0000256" key="4">
    <source>
        <dbReference type="ARBA" id="ARBA00022679"/>
    </source>
</evidence>
<evidence type="ECO:0000313" key="10">
    <source>
        <dbReference type="Proteomes" id="UP000435357"/>
    </source>
</evidence>
<dbReference type="Pfam" id="PF13426">
    <property type="entry name" value="PAS_9"/>
    <property type="match status" value="1"/>
</dbReference>
<feature type="domain" description="PAS" evidence="7">
    <location>
        <begin position="134"/>
        <end position="176"/>
    </location>
</feature>
<dbReference type="InterPro" id="IPR000700">
    <property type="entry name" value="PAS-assoc_C"/>
</dbReference>
<evidence type="ECO:0000256" key="2">
    <source>
        <dbReference type="ARBA" id="ARBA00012438"/>
    </source>
</evidence>
<dbReference type="Pfam" id="PF08448">
    <property type="entry name" value="PAS_4"/>
    <property type="match status" value="1"/>
</dbReference>
<keyword evidence="5" id="KW-0418">Kinase</keyword>
<evidence type="ECO:0000256" key="3">
    <source>
        <dbReference type="ARBA" id="ARBA00022553"/>
    </source>
</evidence>
<feature type="domain" description="PAS" evidence="7">
    <location>
        <begin position="377"/>
        <end position="447"/>
    </location>
</feature>
<dbReference type="SMART" id="SM00086">
    <property type="entry name" value="PAC"/>
    <property type="match status" value="2"/>
</dbReference>
<dbReference type="Pfam" id="PF02518">
    <property type="entry name" value="HATPase_c"/>
    <property type="match status" value="1"/>
</dbReference>
<dbReference type="InterPro" id="IPR013655">
    <property type="entry name" value="PAS_fold_3"/>
</dbReference>
<dbReference type="AlphaFoldDB" id="A0A6N6M6K9"/>
<feature type="domain" description="Histidine kinase" evidence="6">
    <location>
        <begin position="520"/>
        <end position="729"/>
    </location>
</feature>
<dbReference type="InterPro" id="IPR004358">
    <property type="entry name" value="Sig_transdc_His_kin-like_C"/>
</dbReference>
<dbReference type="SUPFAM" id="SSF55874">
    <property type="entry name" value="ATPase domain of HSP90 chaperone/DNA topoisomerase II/histidine kinase"/>
    <property type="match status" value="1"/>
</dbReference>
<dbReference type="InterPro" id="IPR005467">
    <property type="entry name" value="His_kinase_dom"/>
</dbReference>
<dbReference type="InterPro" id="IPR036097">
    <property type="entry name" value="HisK_dim/P_sf"/>
</dbReference>
<dbReference type="PANTHER" id="PTHR43304:SF1">
    <property type="entry name" value="PAC DOMAIN-CONTAINING PROTEIN"/>
    <property type="match status" value="1"/>
</dbReference>
<comment type="catalytic activity">
    <reaction evidence="1">
        <text>ATP + protein L-histidine = ADP + protein N-phospho-L-histidine.</text>
        <dbReference type="EC" id="2.7.13.3"/>
    </reaction>
</comment>
<dbReference type="OrthoDB" id="5522855at2"/>
<sequence length="729" mass="85106">MLYEKELFDLLTEKQNIGIWKWDLCTDTVYYSKSWCQLLGYEDSSELEATFETYKSHVVPEDLEKALKPVNEHLKKQSDYFEKTIYRMVKKDGTIIYTEHQGKAKFENNKPVYVVGLMRNVDEEHRNYKLQRETAQFLNNIFDLSPSLIFVKNSNGDFIKVNQAVADLFGKDKEEIENFSNSEVHKVKSELDQFDSFEREVLSKNKSLTKYEDFTTYKGENRIYRTTKAPFNFRGERMIFAVSENVTELRNSKEREEKLRKKYQRLIETTSVGLLQLDENCTINYANRGAYKILNNCELEGDKLKDLITDFDKNKICKFFENNSQHERIKFKARSKVENKWLQVYADKFETKTEKSFEIILIDITKEYKLNREKEYQSKLLNSISKYNSDIICLHKPNANIKFIGASAKNVLGYEPEELIGKNPFELTTSTQREVLDSLLVKLINKEITHYEGEIEMFRKNGDKIILETNAKGIYEDGRLIEIVSTSRDISKRRELEKEKVEVLRKSQELINLEKSIIDMGSHQLKTPISTILTNLELLNSSFKNIDKSKYFLRIKKQLNKLLDIIANLLENSKLDSDNFRASHLKKIPLKKLEQSLKSYFLNNEDQFKRLKFDLCIEVKVRMDIDLTTTILTNFIDNSLKYSTDEVKINCKKEEKFIKLSVTDNGIGIPKKDKASLFTPFFRGSNTKDYEGTGLGLLICKKAANMQDAEIMIKSKLNKGTTCSVIFKK</sequence>
<dbReference type="Gene3D" id="3.30.450.20">
    <property type="entry name" value="PAS domain"/>
    <property type="match status" value="4"/>
</dbReference>
<dbReference type="InterPro" id="IPR003594">
    <property type="entry name" value="HATPase_dom"/>
</dbReference>
<dbReference type="NCBIfam" id="TIGR00229">
    <property type="entry name" value="sensory_box"/>
    <property type="match status" value="4"/>
</dbReference>
<protein>
    <recommendedName>
        <fullName evidence="2">histidine kinase</fullName>
        <ecNumber evidence="2">2.7.13.3</ecNumber>
    </recommendedName>
</protein>
<dbReference type="InterPro" id="IPR001610">
    <property type="entry name" value="PAC"/>
</dbReference>
<keyword evidence="4" id="KW-0808">Transferase</keyword>
<keyword evidence="10" id="KW-1185">Reference proteome</keyword>
<reference evidence="9 10" key="1">
    <citation type="submission" date="2019-09" db="EMBL/GenBank/DDBJ databases">
        <title>Genomes of Cryomorphaceae.</title>
        <authorList>
            <person name="Bowman J.P."/>
        </authorList>
    </citation>
    <scope>NUCLEOTIDE SEQUENCE [LARGE SCALE GENOMIC DNA]</scope>
    <source>
        <strain evidence="9 10">KCTC 52047</strain>
    </source>
</reference>
<dbReference type="GO" id="GO:0000155">
    <property type="term" value="F:phosphorelay sensor kinase activity"/>
    <property type="evidence" value="ECO:0007669"/>
    <property type="project" value="InterPro"/>
</dbReference>
<dbReference type="PRINTS" id="PR00344">
    <property type="entry name" value="BCTRLSENSOR"/>
</dbReference>
<dbReference type="InterPro" id="IPR013656">
    <property type="entry name" value="PAS_4"/>
</dbReference>
<keyword evidence="3" id="KW-0597">Phosphoprotein</keyword>
<dbReference type="InterPro" id="IPR000014">
    <property type="entry name" value="PAS"/>
</dbReference>
<dbReference type="CDD" id="cd00075">
    <property type="entry name" value="HATPase"/>
    <property type="match status" value="1"/>
</dbReference>
<comment type="caution">
    <text evidence="9">The sequence shown here is derived from an EMBL/GenBank/DDBJ whole genome shotgun (WGS) entry which is preliminary data.</text>
</comment>
<accession>A0A6N6M6K9</accession>
<dbReference type="SMART" id="SM00091">
    <property type="entry name" value="PAS"/>
    <property type="match status" value="4"/>
</dbReference>
<evidence type="ECO:0000313" key="9">
    <source>
        <dbReference type="EMBL" id="KAB1063637.1"/>
    </source>
</evidence>
<dbReference type="EMBL" id="WACR01000007">
    <property type="protein sequence ID" value="KAB1063637.1"/>
    <property type="molecule type" value="Genomic_DNA"/>
</dbReference>
<evidence type="ECO:0000256" key="5">
    <source>
        <dbReference type="ARBA" id="ARBA00022777"/>
    </source>
</evidence>
<dbReference type="PROSITE" id="PS50112">
    <property type="entry name" value="PAS"/>
    <property type="match status" value="2"/>
</dbReference>
<dbReference type="RefSeq" id="WP_151168282.1">
    <property type="nucleotide sequence ID" value="NZ_WACR01000007.1"/>
</dbReference>
<dbReference type="SUPFAM" id="SSF55785">
    <property type="entry name" value="PYP-like sensor domain (PAS domain)"/>
    <property type="match status" value="4"/>
</dbReference>
<dbReference type="InterPro" id="IPR003661">
    <property type="entry name" value="HisK_dim/P_dom"/>
</dbReference>
<dbReference type="SMART" id="SM00388">
    <property type="entry name" value="HisKA"/>
    <property type="match status" value="1"/>
</dbReference>
<dbReference type="InterPro" id="IPR035965">
    <property type="entry name" value="PAS-like_dom_sf"/>
</dbReference>
<dbReference type="Pfam" id="PF08447">
    <property type="entry name" value="PAS_3"/>
    <property type="match status" value="1"/>
</dbReference>
<dbReference type="PANTHER" id="PTHR43304">
    <property type="entry name" value="PHYTOCHROME-LIKE PROTEIN CPH1"/>
    <property type="match status" value="1"/>
</dbReference>
<dbReference type="Pfam" id="PF00512">
    <property type="entry name" value="HisKA"/>
    <property type="match status" value="1"/>
</dbReference>
<evidence type="ECO:0000259" key="7">
    <source>
        <dbReference type="PROSITE" id="PS50112"/>
    </source>
</evidence>
<proteinExistence type="predicted"/>
<evidence type="ECO:0000259" key="8">
    <source>
        <dbReference type="PROSITE" id="PS50113"/>
    </source>
</evidence>
<dbReference type="InterPro" id="IPR052162">
    <property type="entry name" value="Sensor_kinase/Photoreceptor"/>
</dbReference>
<dbReference type="Proteomes" id="UP000435357">
    <property type="component" value="Unassembled WGS sequence"/>
</dbReference>
<feature type="domain" description="PAC" evidence="8">
    <location>
        <begin position="451"/>
        <end position="502"/>
    </location>
</feature>
<dbReference type="PROSITE" id="PS50109">
    <property type="entry name" value="HIS_KIN"/>
    <property type="match status" value="1"/>
</dbReference>
<evidence type="ECO:0000259" key="6">
    <source>
        <dbReference type="PROSITE" id="PS50109"/>
    </source>
</evidence>
<dbReference type="InterPro" id="IPR036890">
    <property type="entry name" value="HATPase_C_sf"/>
</dbReference>
<dbReference type="PROSITE" id="PS50113">
    <property type="entry name" value="PAC"/>
    <property type="match status" value="1"/>
</dbReference>
<name>A0A6N6M6K9_9FLAO</name>
<gene>
    <name evidence="9" type="ORF">F3059_08690</name>
</gene>
<organism evidence="9 10">
    <name type="scientific">Salibacter halophilus</name>
    <dbReference type="NCBI Taxonomy" id="1803916"/>
    <lineage>
        <taxon>Bacteria</taxon>
        <taxon>Pseudomonadati</taxon>
        <taxon>Bacteroidota</taxon>
        <taxon>Flavobacteriia</taxon>
        <taxon>Flavobacteriales</taxon>
        <taxon>Salibacteraceae</taxon>
        <taxon>Salibacter</taxon>
    </lineage>
</organism>
<dbReference type="CDD" id="cd00130">
    <property type="entry name" value="PAS"/>
    <property type="match status" value="2"/>
</dbReference>